<feature type="compositionally biased region" description="Polar residues" evidence="1">
    <location>
        <begin position="1"/>
        <end position="12"/>
    </location>
</feature>
<dbReference type="AlphaFoldDB" id="A0A316GQR9"/>
<accession>A0A316GQR9</accession>
<name>A0A316GQR9_9RHOB</name>
<reference evidence="2 3" key="1">
    <citation type="submission" date="2018-05" db="EMBL/GenBank/DDBJ databases">
        <title>Genomic Encyclopedia of Type Strains, Phase IV (KMG-IV): sequencing the most valuable type-strain genomes for metagenomic binning, comparative biology and taxonomic classification.</title>
        <authorList>
            <person name="Goeker M."/>
        </authorList>
    </citation>
    <scope>NUCLEOTIDE SEQUENCE [LARGE SCALE GENOMIC DNA]</scope>
    <source>
        <strain evidence="2 3">DSM 16097</strain>
    </source>
</reference>
<evidence type="ECO:0000256" key="1">
    <source>
        <dbReference type="SAM" id="MobiDB-lite"/>
    </source>
</evidence>
<comment type="caution">
    <text evidence="2">The sequence shown here is derived from an EMBL/GenBank/DDBJ whole genome shotgun (WGS) entry which is preliminary data.</text>
</comment>
<keyword evidence="3" id="KW-1185">Reference proteome</keyword>
<feature type="region of interest" description="Disordered" evidence="1">
    <location>
        <begin position="1"/>
        <end position="38"/>
    </location>
</feature>
<organism evidence="2 3">
    <name type="scientific">Roseicyclus mahoneyensis</name>
    <dbReference type="NCBI Taxonomy" id="164332"/>
    <lineage>
        <taxon>Bacteria</taxon>
        <taxon>Pseudomonadati</taxon>
        <taxon>Pseudomonadota</taxon>
        <taxon>Alphaproteobacteria</taxon>
        <taxon>Rhodobacterales</taxon>
        <taxon>Roseobacteraceae</taxon>
        <taxon>Roseicyclus</taxon>
    </lineage>
</organism>
<evidence type="ECO:0000313" key="2">
    <source>
        <dbReference type="EMBL" id="PWK57317.1"/>
    </source>
</evidence>
<dbReference type="Proteomes" id="UP000245708">
    <property type="component" value="Unassembled WGS sequence"/>
</dbReference>
<evidence type="ECO:0000313" key="3">
    <source>
        <dbReference type="Proteomes" id="UP000245708"/>
    </source>
</evidence>
<dbReference type="Gene3D" id="3.40.190.10">
    <property type="entry name" value="Periplasmic binding protein-like II"/>
    <property type="match status" value="1"/>
</dbReference>
<gene>
    <name evidence="2" type="ORF">C7455_11243</name>
</gene>
<proteinExistence type="predicted"/>
<dbReference type="SUPFAM" id="SSF53850">
    <property type="entry name" value="Periplasmic binding protein-like II"/>
    <property type="match status" value="1"/>
</dbReference>
<protein>
    <submittedName>
        <fullName evidence="2">4,5-dihydroxyphthalate decarboxylase</fullName>
    </submittedName>
</protein>
<dbReference type="EMBL" id="QGGW01000012">
    <property type="protein sequence ID" value="PWK57317.1"/>
    <property type="molecule type" value="Genomic_DNA"/>
</dbReference>
<sequence length="372" mass="41346">MLAKDQSGSIYTNGGGDDDENTAQHPHAARPSGTSRHGVARLTAPLSLSVATWDHDRVMAVQDGRVTIPGVSVTPHILPTTKLFPIAVQEARFDVTELSLSSHILQVARGQANYVAIPAFVSRAFRHNGFYRRVGSGIASPSDFAGRAIGVPEYQMTAALWMRAIMADDYSVTPTAVHWRTGALDQGVRHERLALTPPPDLRITPVAEGQTLQDLLLAGEIDGMLAPNPPRAFSEGDPRIERVFPDFETVEQDWHRRTGFFPIMHVIALRRDVAEAHPWLARALFDAFSQARDIALDRLREVWLGSANRLSLPWLNASMERTRAAMGPDYWPYGFQRAQPEIAAMCRHSFEQYLAPRLVDARELFDPTLLET</sequence>